<dbReference type="AlphaFoldDB" id="A0A0K2GEH5"/>
<dbReference type="KEGG" id="nmv:NITMOv2_2951"/>
<reference evidence="2 3" key="1">
    <citation type="journal article" date="2015" name="Proc. Natl. Acad. Sci. U.S.A.">
        <title>Expanded metabolic versatility of ubiquitous nitrite-oxidizing bacteria from the genus Nitrospira.</title>
        <authorList>
            <person name="Koch H."/>
            <person name="Lucker S."/>
            <person name="Albertsen M."/>
            <person name="Kitzinger K."/>
            <person name="Herbold C."/>
            <person name="Spieck E."/>
            <person name="Nielsen P.H."/>
            <person name="Wagner M."/>
            <person name="Daims H."/>
        </authorList>
    </citation>
    <scope>NUCLEOTIDE SEQUENCE [LARGE SCALE GENOMIC DNA]</scope>
    <source>
        <strain evidence="2 3">NSP M-1</strain>
    </source>
</reference>
<feature type="compositionally biased region" description="Basic and acidic residues" evidence="1">
    <location>
        <begin position="347"/>
        <end position="362"/>
    </location>
</feature>
<protein>
    <submittedName>
        <fullName evidence="2">Uncharacterized protein</fullName>
    </submittedName>
</protein>
<feature type="region of interest" description="Disordered" evidence="1">
    <location>
        <begin position="347"/>
        <end position="368"/>
    </location>
</feature>
<keyword evidence="3" id="KW-1185">Reference proteome</keyword>
<proteinExistence type="predicted"/>
<dbReference type="Proteomes" id="UP000069205">
    <property type="component" value="Chromosome"/>
</dbReference>
<name>A0A0K2GEH5_NITMO</name>
<dbReference type="EMBL" id="CP011801">
    <property type="protein sequence ID" value="ALA59356.1"/>
    <property type="molecule type" value="Genomic_DNA"/>
</dbReference>
<sequence>MLTSPPDGFLDDVGGLAGPDKRCRILVPAVDVALDVFHEGPDCVEGSPANGFPGQDAEPGLHHVQPRCPGRREVEVHARVRLQPRLYLRGLVRGRVVEDDMQGALPIMPAEHVQEPKEVGPGVSFAALADDRSGSDFQSGVQTGQSIALVVMSLPGRKARAERQNRLRPVQSLDLGLLVDAQDDGVGRRVQVEADHIVDLLFGVGIRAELERLDPMGLQVVSLPYPVDRAVRHPDLSGQLAGAPMSQTIPRWLQSFGNNLGPLAGGDGRRTSRSRFVPEARDPFFNETSSEATDLDNRVARHPRHLCAEDLVSQQQHHVSPPADSGRHAGGSLKAFEFDTVGFPENDRTRMVGHAPSRDRVYPDGMLT</sequence>
<evidence type="ECO:0000256" key="1">
    <source>
        <dbReference type="SAM" id="MobiDB-lite"/>
    </source>
</evidence>
<gene>
    <name evidence="2" type="ORF">NITMOv2_2951</name>
</gene>
<organism evidence="2 3">
    <name type="scientific">Nitrospira moscoviensis</name>
    <dbReference type="NCBI Taxonomy" id="42253"/>
    <lineage>
        <taxon>Bacteria</taxon>
        <taxon>Pseudomonadati</taxon>
        <taxon>Nitrospirota</taxon>
        <taxon>Nitrospiria</taxon>
        <taxon>Nitrospirales</taxon>
        <taxon>Nitrospiraceae</taxon>
        <taxon>Nitrospira</taxon>
    </lineage>
</organism>
<accession>A0A0K2GEH5</accession>
<evidence type="ECO:0000313" key="2">
    <source>
        <dbReference type="EMBL" id="ALA59356.1"/>
    </source>
</evidence>
<evidence type="ECO:0000313" key="3">
    <source>
        <dbReference type="Proteomes" id="UP000069205"/>
    </source>
</evidence>